<accession>A0A0C2J0V1</accession>
<dbReference type="Proteomes" id="UP000031668">
    <property type="component" value="Unassembled WGS sequence"/>
</dbReference>
<comment type="caution">
    <text evidence="1">The sequence shown here is derived from an EMBL/GenBank/DDBJ whole genome shotgun (WGS) entry which is preliminary data.</text>
</comment>
<gene>
    <name evidence="1" type="ORF">RF11_04832</name>
</gene>
<keyword evidence="2" id="KW-1185">Reference proteome</keyword>
<dbReference type="AlphaFoldDB" id="A0A0C2J0V1"/>
<reference evidence="1 2" key="1">
    <citation type="journal article" date="2014" name="Genome Biol. Evol.">
        <title>The genome of the myxosporean Thelohanellus kitauei shows adaptations to nutrient acquisition within its fish host.</title>
        <authorList>
            <person name="Yang Y."/>
            <person name="Xiong J."/>
            <person name="Zhou Z."/>
            <person name="Huo F."/>
            <person name="Miao W."/>
            <person name="Ran C."/>
            <person name="Liu Y."/>
            <person name="Zhang J."/>
            <person name="Feng J."/>
            <person name="Wang M."/>
            <person name="Wang M."/>
            <person name="Wang L."/>
            <person name="Yao B."/>
        </authorList>
    </citation>
    <scope>NUCLEOTIDE SEQUENCE [LARGE SCALE GENOMIC DNA]</scope>
    <source>
        <strain evidence="1">Wuqing</strain>
    </source>
</reference>
<evidence type="ECO:0000313" key="1">
    <source>
        <dbReference type="EMBL" id="KII62657.1"/>
    </source>
</evidence>
<proteinExistence type="predicted"/>
<dbReference type="EMBL" id="JWZT01004906">
    <property type="protein sequence ID" value="KII62657.1"/>
    <property type="molecule type" value="Genomic_DNA"/>
</dbReference>
<evidence type="ECO:0000313" key="2">
    <source>
        <dbReference type="Proteomes" id="UP000031668"/>
    </source>
</evidence>
<name>A0A0C2J0V1_THEKT</name>
<protein>
    <submittedName>
        <fullName evidence="1">Uncharacterized protein</fullName>
    </submittedName>
</protein>
<sequence>MDPNLSQSMREIIEAYFQLCFLYSEFIEMYPQGNLSTKLSENINKTYAKIIRNTDQVSRGLKVANLSTTFESSRLTCRYSGRAGTSLMSGDISSIVNKRLFFFSNIQSICRFMGDECLPYLKNLCHPSIASFYGTVQKKLVRNNFKLVEALELTLSFYFVI</sequence>
<organism evidence="1 2">
    <name type="scientific">Thelohanellus kitauei</name>
    <name type="common">Myxosporean</name>
    <dbReference type="NCBI Taxonomy" id="669202"/>
    <lineage>
        <taxon>Eukaryota</taxon>
        <taxon>Metazoa</taxon>
        <taxon>Cnidaria</taxon>
        <taxon>Myxozoa</taxon>
        <taxon>Myxosporea</taxon>
        <taxon>Bivalvulida</taxon>
        <taxon>Platysporina</taxon>
        <taxon>Myxobolidae</taxon>
        <taxon>Thelohanellus</taxon>
    </lineage>
</organism>